<dbReference type="GO" id="GO:0005829">
    <property type="term" value="C:cytosol"/>
    <property type="evidence" value="ECO:0007669"/>
    <property type="project" value="TreeGrafter"/>
</dbReference>
<evidence type="ECO:0000256" key="17">
    <source>
        <dbReference type="RuleBase" id="RU003464"/>
    </source>
</evidence>
<evidence type="ECO:0000256" key="5">
    <source>
        <dbReference type="ARBA" id="ARBA00012807"/>
    </source>
</evidence>
<keyword evidence="20" id="KW-1185">Reference proteome</keyword>
<dbReference type="CDD" id="cd18080">
    <property type="entry name" value="TrmD-like"/>
    <property type="match status" value="1"/>
</dbReference>
<comment type="subcellular location">
    <subcellularLocation>
        <location evidence="2 15 17">Cytoplasm</location>
    </subcellularLocation>
</comment>
<gene>
    <name evidence="15 19" type="primary">trmD</name>
    <name evidence="19" type="ORF">H8692_00570</name>
</gene>
<comment type="catalytic activity">
    <reaction evidence="14 15 17">
        <text>guanosine(37) in tRNA + S-adenosyl-L-methionine = N(1)-methylguanosine(37) in tRNA + S-adenosyl-L-homocysteine + H(+)</text>
        <dbReference type="Rhea" id="RHEA:36899"/>
        <dbReference type="Rhea" id="RHEA-COMP:10145"/>
        <dbReference type="Rhea" id="RHEA-COMP:10147"/>
        <dbReference type="ChEBI" id="CHEBI:15378"/>
        <dbReference type="ChEBI" id="CHEBI:57856"/>
        <dbReference type="ChEBI" id="CHEBI:59789"/>
        <dbReference type="ChEBI" id="CHEBI:73542"/>
        <dbReference type="ChEBI" id="CHEBI:74269"/>
        <dbReference type="EC" id="2.1.1.228"/>
    </reaction>
</comment>
<feature type="binding site" evidence="15 16">
    <location>
        <position position="110"/>
    </location>
    <ligand>
        <name>S-adenosyl-L-methionine</name>
        <dbReference type="ChEBI" id="CHEBI:59789"/>
    </ligand>
</feature>
<evidence type="ECO:0000256" key="6">
    <source>
        <dbReference type="ARBA" id="ARBA00014679"/>
    </source>
</evidence>
<dbReference type="EMBL" id="JACRTA010000001">
    <property type="protein sequence ID" value="MBC8567256.1"/>
    <property type="molecule type" value="Genomic_DNA"/>
</dbReference>
<evidence type="ECO:0000313" key="20">
    <source>
        <dbReference type="Proteomes" id="UP000610862"/>
    </source>
</evidence>
<dbReference type="Proteomes" id="UP000610862">
    <property type="component" value="Unassembled WGS sequence"/>
</dbReference>
<dbReference type="InterPro" id="IPR002649">
    <property type="entry name" value="tRNA_m1G_MeTrfase_TrmD"/>
</dbReference>
<dbReference type="AlphaFoldDB" id="A0A926I7M0"/>
<evidence type="ECO:0000256" key="16">
    <source>
        <dbReference type="PIRSR" id="PIRSR000386-1"/>
    </source>
</evidence>
<dbReference type="GO" id="GO:0002939">
    <property type="term" value="P:tRNA N1-guanine methylation"/>
    <property type="evidence" value="ECO:0007669"/>
    <property type="project" value="TreeGrafter"/>
</dbReference>
<organism evidence="19 20">
    <name type="scientific">Lentihominibacter hominis</name>
    <dbReference type="NCBI Taxonomy" id="2763645"/>
    <lineage>
        <taxon>Bacteria</taxon>
        <taxon>Bacillati</taxon>
        <taxon>Bacillota</taxon>
        <taxon>Clostridia</taxon>
        <taxon>Peptostreptococcales</taxon>
        <taxon>Anaerovoracaceae</taxon>
        <taxon>Lentihominibacter</taxon>
    </lineage>
</organism>
<feature type="binding site" evidence="15 16">
    <location>
        <begin position="130"/>
        <end position="135"/>
    </location>
    <ligand>
        <name>S-adenosyl-L-methionine</name>
        <dbReference type="ChEBI" id="CHEBI:59789"/>
    </ligand>
</feature>
<keyword evidence="8 15" id="KW-0489">Methyltransferase</keyword>
<comment type="caution">
    <text evidence="19">The sequence shown here is derived from an EMBL/GenBank/DDBJ whole genome shotgun (WGS) entry which is preliminary data.</text>
</comment>
<evidence type="ECO:0000256" key="2">
    <source>
        <dbReference type="ARBA" id="ARBA00004496"/>
    </source>
</evidence>
<reference evidence="19" key="1">
    <citation type="submission" date="2020-08" db="EMBL/GenBank/DDBJ databases">
        <title>Genome public.</title>
        <authorList>
            <person name="Liu C."/>
            <person name="Sun Q."/>
        </authorList>
    </citation>
    <scope>NUCLEOTIDE SEQUENCE</scope>
    <source>
        <strain evidence="19">NSJ-24</strain>
    </source>
</reference>
<evidence type="ECO:0000256" key="11">
    <source>
        <dbReference type="ARBA" id="ARBA00022694"/>
    </source>
</evidence>
<dbReference type="InterPro" id="IPR029028">
    <property type="entry name" value="Alpha/beta_knot_MTases"/>
</dbReference>
<protein>
    <recommendedName>
        <fullName evidence="6 15">tRNA (guanine-N(1)-)-methyltransferase</fullName>
        <ecNumber evidence="5 15">2.1.1.228</ecNumber>
    </recommendedName>
    <alternativeName>
        <fullName evidence="12 15">M1G-methyltransferase</fullName>
    </alternativeName>
    <alternativeName>
        <fullName evidence="13 15">tRNA [GM37] methyltransferase</fullName>
    </alternativeName>
</protein>
<dbReference type="PANTHER" id="PTHR46417">
    <property type="entry name" value="TRNA (GUANINE-N(1)-)-METHYLTRANSFERASE"/>
    <property type="match status" value="1"/>
</dbReference>
<evidence type="ECO:0000256" key="7">
    <source>
        <dbReference type="ARBA" id="ARBA00022490"/>
    </source>
</evidence>
<dbReference type="InterPro" id="IPR023148">
    <property type="entry name" value="tRNA_m1G_MeTrfase_C_sf"/>
</dbReference>
<evidence type="ECO:0000256" key="1">
    <source>
        <dbReference type="ARBA" id="ARBA00002634"/>
    </source>
</evidence>
<dbReference type="GO" id="GO:0052906">
    <property type="term" value="F:tRNA (guanine(37)-N1)-methyltransferase activity"/>
    <property type="evidence" value="ECO:0007669"/>
    <property type="project" value="UniProtKB-UniRule"/>
</dbReference>
<proteinExistence type="inferred from homology"/>
<evidence type="ECO:0000259" key="18">
    <source>
        <dbReference type="Pfam" id="PF01746"/>
    </source>
</evidence>
<evidence type="ECO:0000256" key="3">
    <source>
        <dbReference type="ARBA" id="ARBA00007630"/>
    </source>
</evidence>
<name>A0A926I7M0_9FIRM</name>
<dbReference type="InterPro" id="IPR029026">
    <property type="entry name" value="tRNA_m1G_MTases_N"/>
</dbReference>
<evidence type="ECO:0000256" key="15">
    <source>
        <dbReference type="HAMAP-Rule" id="MF_00605"/>
    </source>
</evidence>
<keyword evidence="7 15" id="KW-0963">Cytoplasm</keyword>
<comment type="similarity">
    <text evidence="3 15 17">Belongs to the RNA methyltransferase TrmD family.</text>
</comment>
<dbReference type="InterPro" id="IPR016009">
    <property type="entry name" value="tRNA_MeTrfase_TRMD/TRM10"/>
</dbReference>
<evidence type="ECO:0000256" key="10">
    <source>
        <dbReference type="ARBA" id="ARBA00022691"/>
    </source>
</evidence>
<sequence length="247" mass="28137">MKIDVLTLFPEMFSPVTESSILGRAVGKGILDIRLTDIRDFTNDRHNRADDYPFGGGGGMVMMADPIFGALESVEADRKKIVYMSPRGRLLDSDMIKQMSQLDEFVILCGHYEGVDQRVLDYWEIEEVSIGDYVLTGGELPAMVLIDSVARLIPEVLGNENSAMDESIYSGLLEHPQYTKPREYRGMQVPEVLVSGNHKLIDLWKFREALMLTKKRRPDLFDEFVKKCRNLSKDEGKILEEIIKMEL</sequence>
<comment type="subunit">
    <text evidence="4 15 17">Homodimer.</text>
</comment>
<evidence type="ECO:0000256" key="9">
    <source>
        <dbReference type="ARBA" id="ARBA00022679"/>
    </source>
</evidence>
<accession>A0A926I7M0</accession>
<dbReference type="NCBIfam" id="NF000648">
    <property type="entry name" value="PRK00026.1"/>
    <property type="match status" value="1"/>
</dbReference>
<dbReference type="RefSeq" id="WP_177269825.1">
    <property type="nucleotide sequence ID" value="NZ_JACRTA010000001.1"/>
</dbReference>
<dbReference type="NCBIfam" id="TIGR00088">
    <property type="entry name" value="trmD"/>
    <property type="match status" value="1"/>
</dbReference>
<dbReference type="HAMAP" id="MF_00605">
    <property type="entry name" value="TrmD"/>
    <property type="match status" value="1"/>
</dbReference>
<dbReference type="Gene3D" id="1.10.1270.20">
    <property type="entry name" value="tRNA(m1g37)methyltransferase, domain 2"/>
    <property type="match status" value="1"/>
</dbReference>
<evidence type="ECO:0000256" key="13">
    <source>
        <dbReference type="ARBA" id="ARBA00033392"/>
    </source>
</evidence>
<keyword evidence="11 15" id="KW-0819">tRNA processing</keyword>
<dbReference type="PIRSF" id="PIRSF000386">
    <property type="entry name" value="tRNA_mtase"/>
    <property type="match status" value="1"/>
</dbReference>
<evidence type="ECO:0000256" key="12">
    <source>
        <dbReference type="ARBA" id="ARBA00029736"/>
    </source>
</evidence>
<dbReference type="Gene3D" id="3.40.1280.10">
    <property type="match status" value="1"/>
</dbReference>
<dbReference type="EC" id="2.1.1.228" evidence="5 15"/>
<keyword evidence="9 15" id="KW-0808">Transferase</keyword>
<dbReference type="FunFam" id="3.40.1280.10:FF:000001">
    <property type="entry name" value="tRNA (guanine-N(1)-)-methyltransferase"/>
    <property type="match status" value="1"/>
</dbReference>
<evidence type="ECO:0000313" key="19">
    <source>
        <dbReference type="EMBL" id="MBC8567256.1"/>
    </source>
</evidence>
<dbReference type="SUPFAM" id="SSF75217">
    <property type="entry name" value="alpha/beta knot"/>
    <property type="match status" value="1"/>
</dbReference>
<comment type="function">
    <text evidence="1 15 17">Specifically methylates guanosine-37 in various tRNAs.</text>
</comment>
<dbReference type="PANTHER" id="PTHR46417:SF1">
    <property type="entry name" value="TRNA (GUANINE-N(1)-)-METHYLTRANSFERASE"/>
    <property type="match status" value="1"/>
</dbReference>
<evidence type="ECO:0000256" key="8">
    <source>
        <dbReference type="ARBA" id="ARBA00022603"/>
    </source>
</evidence>
<feature type="domain" description="tRNA methyltransferase TRMD/TRM10-type" evidence="18">
    <location>
        <begin position="1"/>
        <end position="222"/>
    </location>
</feature>
<keyword evidence="10 15" id="KW-0949">S-adenosyl-L-methionine</keyword>
<evidence type="ECO:0000256" key="14">
    <source>
        <dbReference type="ARBA" id="ARBA00047783"/>
    </source>
</evidence>
<evidence type="ECO:0000256" key="4">
    <source>
        <dbReference type="ARBA" id="ARBA00011738"/>
    </source>
</evidence>
<dbReference type="Pfam" id="PF01746">
    <property type="entry name" value="tRNA_m1G_MT"/>
    <property type="match status" value="1"/>
</dbReference>